<keyword evidence="1" id="KW-0732">Signal</keyword>
<feature type="signal peptide" evidence="1">
    <location>
        <begin position="1"/>
        <end position="29"/>
    </location>
</feature>
<organism evidence="2 3">
    <name type="scientific">Mollisia scopiformis</name>
    <name type="common">Conifer needle endophyte fungus</name>
    <name type="synonym">Phialocephala scopiformis</name>
    <dbReference type="NCBI Taxonomy" id="149040"/>
    <lineage>
        <taxon>Eukaryota</taxon>
        <taxon>Fungi</taxon>
        <taxon>Dikarya</taxon>
        <taxon>Ascomycota</taxon>
        <taxon>Pezizomycotina</taxon>
        <taxon>Leotiomycetes</taxon>
        <taxon>Helotiales</taxon>
        <taxon>Mollisiaceae</taxon>
        <taxon>Mollisia</taxon>
    </lineage>
</organism>
<dbReference type="KEGG" id="psco:LY89DRAFT_988"/>
<gene>
    <name evidence="2" type="ORF">LY89DRAFT_988</name>
</gene>
<dbReference type="AlphaFoldDB" id="A0A194XU90"/>
<dbReference type="GeneID" id="28833285"/>
<accession>A0A194XU90</accession>
<feature type="chain" id="PRO_5008268608" evidence="1">
    <location>
        <begin position="30"/>
        <end position="355"/>
    </location>
</feature>
<reference evidence="2 3" key="1">
    <citation type="submission" date="2015-10" db="EMBL/GenBank/DDBJ databases">
        <title>Full genome of DAOMC 229536 Phialocephala scopiformis, a fungal endophyte of spruce producing the potent anti-insectan compound rugulosin.</title>
        <authorList>
            <consortium name="DOE Joint Genome Institute"/>
            <person name="Walker A.K."/>
            <person name="Frasz S.L."/>
            <person name="Seifert K.A."/>
            <person name="Miller J.D."/>
            <person name="Mondo S.J."/>
            <person name="Labutti K."/>
            <person name="Lipzen A."/>
            <person name="Dockter R."/>
            <person name="Kennedy M."/>
            <person name="Grigoriev I.V."/>
            <person name="Spatafora J.W."/>
        </authorList>
    </citation>
    <scope>NUCLEOTIDE SEQUENCE [LARGE SCALE GENOMIC DNA]</scope>
    <source>
        <strain evidence="2 3">CBS 120377</strain>
    </source>
</reference>
<sequence length="355" mass="40757">MRWWFRQVQVCGSLVCVLIWLMNVETPMAITYETPRHETGLEEDKSGDGGNLATVRNEKAVESRERSSQSARYALNAQNAQIALVAPVERPESASWTKITTDVLWKEWLEHETAKNLERSDPLRRLGFQLEMAESLLDLDFALTQELLLSAVFEYLSDVTIPSEHRLRSTPEQKLASKTSYDWMLPWDYSLFRLPAELQKRIWREYTNRLRTHLQMRLDGIRAENEDTLVLGSLDNDDFNLITMGMLAKIVLLCAKRAGENEVQMVLREIITKANSCQGTQAEIVSAYAQLCYAMHCVWRSGGKSSRALAEYEASIRKIIEKMEHCEQRVRLVRLYNTVRQTINVLALTPEALGT</sequence>
<dbReference type="InParanoid" id="A0A194XU90"/>
<evidence type="ECO:0000313" key="3">
    <source>
        <dbReference type="Proteomes" id="UP000070700"/>
    </source>
</evidence>
<name>A0A194XU90_MOLSC</name>
<protein>
    <submittedName>
        <fullName evidence="2">Uncharacterized protein</fullName>
    </submittedName>
</protein>
<proteinExistence type="predicted"/>
<dbReference type="Proteomes" id="UP000070700">
    <property type="component" value="Unassembled WGS sequence"/>
</dbReference>
<evidence type="ECO:0000256" key="1">
    <source>
        <dbReference type="SAM" id="SignalP"/>
    </source>
</evidence>
<evidence type="ECO:0000313" key="2">
    <source>
        <dbReference type="EMBL" id="KUJ23706.1"/>
    </source>
</evidence>
<dbReference type="EMBL" id="KQ947404">
    <property type="protein sequence ID" value="KUJ23706.1"/>
    <property type="molecule type" value="Genomic_DNA"/>
</dbReference>
<dbReference type="RefSeq" id="XP_018078061.1">
    <property type="nucleotide sequence ID" value="XM_018223559.1"/>
</dbReference>
<keyword evidence="3" id="KW-1185">Reference proteome</keyword>